<name>A0ABQ9CQJ1_9PASS</name>
<evidence type="ECO:0000313" key="2">
    <source>
        <dbReference type="Proteomes" id="UP001145742"/>
    </source>
</evidence>
<evidence type="ECO:0000313" key="1">
    <source>
        <dbReference type="EMBL" id="KAJ7407188.1"/>
    </source>
</evidence>
<dbReference type="EMBL" id="WHWB01034618">
    <property type="protein sequence ID" value="KAJ7407188.1"/>
    <property type="molecule type" value="Genomic_DNA"/>
</dbReference>
<sequence>MKNWKRSIRVTDGFSLSAINLTQMKMHGMEQTPKSFPGGSCYLAFCPHLQPIQPHQSGPVFPVKIPILLVNSKTLGGGLKPLDQLGCKTVDDAHNQCQKYPVLDLTVPVLHVTSCSRGKKEMPEGEIKEVYRMMVSDMGGKGSTIHCFAQYKNKSASNEAGRSHAQNKLKEAIQAQLIVDLWNSMMKEGRDAKFHLDSEKKLDKLKDDKSMQGYWMSRGHIQHRRSQN</sequence>
<keyword evidence="2" id="KW-1185">Reference proteome</keyword>
<proteinExistence type="predicted"/>
<organism evidence="1 2">
    <name type="scientific">Willisornis vidua</name>
    <name type="common">Xingu scale-backed antbird</name>
    <dbReference type="NCBI Taxonomy" id="1566151"/>
    <lineage>
        <taxon>Eukaryota</taxon>
        <taxon>Metazoa</taxon>
        <taxon>Chordata</taxon>
        <taxon>Craniata</taxon>
        <taxon>Vertebrata</taxon>
        <taxon>Euteleostomi</taxon>
        <taxon>Archelosauria</taxon>
        <taxon>Archosauria</taxon>
        <taxon>Dinosauria</taxon>
        <taxon>Saurischia</taxon>
        <taxon>Theropoda</taxon>
        <taxon>Coelurosauria</taxon>
        <taxon>Aves</taxon>
        <taxon>Neognathae</taxon>
        <taxon>Neoaves</taxon>
        <taxon>Telluraves</taxon>
        <taxon>Australaves</taxon>
        <taxon>Passeriformes</taxon>
        <taxon>Thamnophilidae</taxon>
        <taxon>Willisornis</taxon>
    </lineage>
</organism>
<reference evidence="1" key="1">
    <citation type="submission" date="2019-10" db="EMBL/GenBank/DDBJ databases">
        <authorList>
            <person name="Soares A.E.R."/>
            <person name="Aleixo A."/>
            <person name="Schneider P."/>
            <person name="Miyaki C.Y."/>
            <person name="Schneider M.P."/>
            <person name="Mello C."/>
            <person name="Vasconcelos A.T.R."/>
        </authorList>
    </citation>
    <scope>NUCLEOTIDE SEQUENCE</scope>
    <source>
        <tissue evidence="1">Muscle</tissue>
    </source>
</reference>
<dbReference type="Proteomes" id="UP001145742">
    <property type="component" value="Unassembled WGS sequence"/>
</dbReference>
<protein>
    <submittedName>
        <fullName evidence="1">Uncharacterized protein</fullName>
    </submittedName>
</protein>
<comment type="caution">
    <text evidence="1">The sequence shown here is derived from an EMBL/GenBank/DDBJ whole genome shotgun (WGS) entry which is preliminary data.</text>
</comment>
<gene>
    <name evidence="1" type="ORF">WISP_129007</name>
</gene>
<accession>A0ABQ9CQJ1</accession>